<dbReference type="EMBL" id="MN740709">
    <property type="protein sequence ID" value="QHU09358.1"/>
    <property type="molecule type" value="Genomic_DNA"/>
</dbReference>
<keyword evidence="1" id="KW-0479">Metal-binding</keyword>
<dbReference type="CDD" id="cd10747">
    <property type="entry name" value="DnaJ_C"/>
    <property type="match status" value="1"/>
</dbReference>
<dbReference type="Gene3D" id="1.10.287.110">
    <property type="entry name" value="DnaJ domain"/>
    <property type="match status" value="1"/>
</dbReference>
<dbReference type="Gene3D" id="2.60.260.20">
    <property type="entry name" value="Urease metallochaperone UreE, N-terminal domain"/>
    <property type="match status" value="2"/>
</dbReference>
<sequence length="260" mass="29770">MDAKMFAILGLHITASKQDIKQAYRRLSLENHPDRNGNSLESKQRFQTIYDAYMYLTNLTPTTSECTLYTKDSYPTEDQQNPLIVQPLGITTTLEITLEQAYLGCMVPILIERTIQERHTTRLERETFYIKIPKGIDHNEILTFANKGNVSSQQYGILKVVVVIHPHTFFTRKGLDLIYRKRISLRESLCGLSCSILHISGCKLNLSNQSGEVIHPNFIQTIQGFGLEREDHKGNLIIQYIIDFPTHLTHEAVHTLNTLL</sequence>
<dbReference type="InterPro" id="IPR002939">
    <property type="entry name" value="DnaJ_C"/>
</dbReference>
<evidence type="ECO:0000256" key="5">
    <source>
        <dbReference type="ARBA" id="ARBA00023186"/>
    </source>
</evidence>
<proteinExistence type="predicted"/>
<dbReference type="GO" id="GO:0051082">
    <property type="term" value="F:unfolded protein binding"/>
    <property type="evidence" value="ECO:0007669"/>
    <property type="project" value="InterPro"/>
</dbReference>
<dbReference type="InterPro" id="IPR001623">
    <property type="entry name" value="DnaJ_domain"/>
</dbReference>
<feature type="domain" description="J" evidence="6">
    <location>
        <begin position="4"/>
        <end position="78"/>
    </location>
</feature>
<dbReference type="Pfam" id="PF01556">
    <property type="entry name" value="DnaJ_C"/>
    <property type="match status" value="1"/>
</dbReference>
<name>A0A6C0JZM9_9ZZZZ</name>
<reference evidence="7" key="1">
    <citation type="journal article" date="2020" name="Nature">
        <title>Giant virus diversity and host interactions through global metagenomics.</title>
        <authorList>
            <person name="Schulz F."/>
            <person name="Roux S."/>
            <person name="Paez-Espino D."/>
            <person name="Jungbluth S."/>
            <person name="Walsh D.A."/>
            <person name="Denef V.J."/>
            <person name="McMahon K.D."/>
            <person name="Konstantinidis K.T."/>
            <person name="Eloe-Fadrosh E.A."/>
            <person name="Kyrpides N.C."/>
            <person name="Woyke T."/>
        </authorList>
    </citation>
    <scope>NUCLEOTIDE SEQUENCE</scope>
    <source>
        <strain evidence="7">GVMAG-S-1074260-58</strain>
    </source>
</reference>
<dbReference type="GO" id="GO:0006457">
    <property type="term" value="P:protein folding"/>
    <property type="evidence" value="ECO:0007669"/>
    <property type="project" value="InterPro"/>
</dbReference>
<dbReference type="PROSITE" id="PS50076">
    <property type="entry name" value="DNAJ_2"/>
    <property type="match status" value="1"/>
</dbReference>
<evidence type="ECO:0000256" key="2">
    <source>
        <dbReference type="ARBA" id="ARBA00022737"/>
    </source>
</evidence>
<dbReference type="SUPFAM" id="SSF49493">
    <property type="entry name" value="HSP40/DnaJ peptide-binding domain"/>
    <property type="match status" value="2"/>
</dbReference>
<protein>
    <recommendedName>
        <fullName evidence="6">J domain-containing protein</fullName>
    </recommendedName>
</protein>
<keyword evidence="5" id="KW-0143">Chaperone</keyword>
<evidence type="ECO:0000313" key="7">
    <source>
        <dbReference type="EMBL" id="QHU09358.1"/>
    </source>
</evidence>
<organism evidence="7">
    <name type="scientific">viral metagenome</name>
    <dbReference type="NCBI Taxonomy" id="1070528"/>
    <lineage>
        <taxon>unclassified sequences</taxon>
        <taxon>metagenomes</taxon>
        <taxon>organismal metagenomes</taxon>
    </lineage>
</organism>
<dbReference type="AlphaFoldDB" id="A0A6C0JZM9"/>
<dbReference type="InterPro" id="IPR051339">
    <property type="entry name" value="DnaJ_subfamily_B"/>
</dbReference>
<keyword evidence="4" id="KW-0862">Zinc</keyword>
<keyword evidence="2" id="KW-0677">Repeat</keyword>
<dbReference type="GO" id="GO:0005829">
    <property type="term" value="C:cytosol"/>
    <property type="evidence" value="ECO:0007669"/>
    <property type="project" value="TreeGrafter"/>
</dbReference>
<dbReference type="PANTHER" id="PTHR24078">
    <property type="entry name" value="DNAJ HOMOLOG SUBFAMILY C MEMBER"/>
    <property type="match status" value="1"/>
</dbReference>
<evidence type="ECO:0000256" key="4">
    <source>
        <dbReference type="ARBA" id="ARBA00022833"/>
    </source>
</evidence>
<accession>A0A6C0JZM9</accession>
<dbReference type="CDD" id="cd06257">
    <property type="entry name" value="DnaJ"/>
    <property type="match status" value="1"/>
</dbReference>
<dbReference type="GO" id="GO:0051087">
    <property type="term" value="F:protein-folding chaperone binding"/>
    <property type="evidence" value="ECO:0007669"/>
    <property type="project" value="TreeGrafter"/>
</dbReference>
<evidence type="ECO:0000256" key="1">
    <source>
        <dbReference type="ARBA" id="ARBA00022723"/>
    </source>
</evidence>
<evidence type="ECO:0000256" key="3">
    <source>
        <dbReference type="ARBA" id="ARBA00022771"/>
    </source>
</evidence>
<dbReference type="GO" id="GO:0008270">
    <property type="term" value="F:zinc ion binding"/>
    <property type="evidence" value="ECO:0007669"/>
    <property type="project" value="UniProtKB-KW"/>
</dbReference>
<evidence type="ECO:0000259" key="6">
    <source>
        <dbReference type="PROSITE" id="PS50076"/>
    </source>
</evidence>
<dbReference type="SMART" id="SM00271">
    <property type="entry name" value="DnaJ"/>
    <property type="match status" value="1"/>
</dbReference>
<dbReference type="FunFam" id="2.60.260.20:FF:000003">
    <property type="entry name" value="DnaJ subfamily A member 2"/>
    <property type="match status" value="1"/>
</dbReference>
<dbReference type="InterPro" id="IPR036869">
    <property type="entry name" value="J_dom_sf"/>
</dbReference>
<keyword evidence="3" id="KW-0863">Zinc-finger</keyword>
<dbReference type="PRINTS" id="PR00625">
    <property type="entry name" value="JDOMAIN"/>
</dbReference>
<dbReference type="SUPFAM" id="SSF46565">
    <property type="entry name" value="Chaperone J-domain"/>
    <property type="match status" value="1"/>
</dbReference>
<dbReference type="InterPro" id="IPR008971">
    <property type="entry name" value="HSP40/DnaJ_pept-bd"/>
</dbReference>
<dbReference type="PANTHER" id="PTHR24078:SF519">
    <property type="entry name" value="DNAJ HOMOLOG SUBFAMILY B MEMBER 13"/>
    <property type="match status" value="1"/>
</dbReference>
<dbReference type="Pfam" id="PF00226">
    <property type="entry name" value="DnaJ"/>
    <property type="match status" value="1"/>
</dbReference>